<dbReference type="AlphaFoldDB" id="A0A437J699"/>
<protein>
    <recommendedName>
        <fullName evidence="3">Lipoprotein</fullName>
    </recommendedName>
</protein>
<dbReference type="RefSeq" id="WP_127690669.1">
    <property type="nucleotide sequence ID" value="NZ_RZUL01000003.1"/>
</dbReference>
<dbReference type="EMBL" id="RZUL01000003">
    <property type="protein sequence ID" value="RVT40669.1"/>
    <property type="molecule type" value="Genomic_DNA"/>
</dbReference>
<name>A0A437J699_9SPHN</name>
<sequence>MRIFTAIAIVTLLSGCAKPTWPEQYFPAEVEVKQILFANSQFAFREGCTAVVAEITDRAGNSVRRFERRNGSVHPLPPDGWKSTPIEDEPRQYRFYESAFGGCTGAGGSPPGDLTGALMRPGAFYRVTHNGEAIAIIVPAAKLAGFFSFG</sequence>
<dbReference type="PROSITE" id="PS51257">
    <property type="entry name" value="PROKAR_LIPOPROTEIN"/>
    <property type="match status" value="1"/>
</dbReference>
<proteinExistence type="predicted"/>
<evidence type="ECO:0000313" key="2">
    <source>
        <dbReference type="Proteomes" id="UP000282977"/>
    </source>
</evidence>
<evidence type="ECO:0000313" key="1">
    <source>
        <dbReference type="EMBL" id="RVT40669.1"/>
    </source>
</evidence>
<gene>
    <name evidence="1" type="ORF">ENE74_09275</name>
</gene>
<evidence type="ECO:0008006" key="3">
    <source>
        <dbReference type="Google" id="ProtNLM"/>
    </source>
</evidence>
<comment type="caution">
    <text evidence="1">The sequence shown here is derived from an EMBL/GenBank/DDBJ whole genome shotgun (WGS) entry which is preliminary data.</text>
</comment>
<reference evidence="1 2" key="1">
    <citation type="submission" date="2019-01" db="EMBL/GenBank/DDBJ databases">
        <authorList>
            <person name="Chen W.-M."/>
        </authorList>
    </citation>
    <scope>NUCLEOTIDE SEQUENCE [LARGE SCALE GENOMIC DNA]</scope>
    <source>
        <strain evidence="1 2">TLA-22</strain>
    </source>
</reference>
<organism evidence="1 2">
    <name type="scientific">Sphingobium algorifonticola</name>
    <dbReference type="NCBI Taxonomy" id="2008318"/>
    <lineage>
        <taxon>Bacteria</taxon>
        <taxon>Pseudomonadati</taxon>
        <taxon>Pseudomonadota</taxon>
        <taxon>Alphaproteobacteria</taxon>
        <taxon>Sphingomonadales</taxon>
        <taxon>Sphingomonadaceae</taxon>
        <taxon>Sphingobium</taxon>
    </lineage>
</organism>
<dbReference type="OrthoDB" id="7474600at2"/>
<accession>A0A437J699</accession>
<dbReference type="Proteomes" id="UP000282977">
    <property type="component" value="Unassembled WGS sequence"/>
</dbReference>
<keyword evidence="2" id="KW-1185">Reference proteome</keyword>